<evidence type="ECO:0000313" key="3">
    <source>
        <dbReference type="EMBL" id="CAH2100758.1"/>
    </source>
</evidence>
<name>A0AAU9URY2_EUPED</name>
<dbReference type="AlphaFoldDB" id="A0AAU9URY2"/>
<protein>
    <recommendedName>
        <fullName evidence="2">DDE-1 domain-containing protein</fullName>
    </recommendedName>
</protein>
<evidence type="ECO:0000313" key="4">
    <source>
        <dbReference type="Proteomes" id="UP001153954"/>
    </source>
</evidence>
<sequence>MDRCGCQVVITLNTTVLACGAADGTKMPPFIIFSSTYVWSTWIPEDDYPGIAYTAQKKGWMEGSLFSNWFAEVFLKNIPSKDQHNKKVILFFDGVAFHVNYQMIKMALENDVVLVNLPPNLTHFMQPLDLTVFKPLKTAWNNLMIQWNRTNPGTALPREEFSKYIKVLWEEHFPPRLLVSGFLHTGLFPADSSKFPDEAYNPIKLQRFKAIEAEKPSSGTSPSTPTQTRPTVTLTQVLFSDPSSNPDSPEPLNPNPNEVLATPLQESGIPGCSF</sequence>
<dbReference type="Pfam" id="PF03184">
    <property type="entry name" value="DDE_1"/>
    <property type="match status" value="1"/>
</dbReference>
<organism evidence="3 4">
    <name type="scientific">Euphydryas editha</name>
    <name type="common">Edith's checkerspot</name>
    <dbReference type="NCBI Taxonomy" id="104508"/>
    <lineage>
        <taxon>Eukaryota</taxon>
        <taxon>Metazoa</taxon>
        <taxon>Ecdysozoa</taxon>
        <taxon>Arthropoda</taxon>
        <taxon>Hexapoda</taxon>
        <taxon>Insecta</taxon>
        <taxon>Pterygota</taxon>
        <taxon>Neoptera</taxon>
        <taxon>Endopterygota</taxon>
        <taxon>Lepidoptera</taxon>
        <taxon>Glossata</taxon>
        <taxon>Ditrysia</taxon>
        <taxon>Papilionoidea</taxon>
        <taxon>Nymphalidae</taxon>
        <taxon>Nymphalinae</taxon>
        <taxon>Euphydryas</taxon>
    </lineage>
</organism>
<dbReference type="GO" id="GO:0005634">
    <property type="term" value="C:nucleus"/>
    <property type="evidence" value="ECO:0007669"/>
    <property type="project" value="TreeGrafter"/>
</dbReference>
<dbReference type="EMBL" id="CAKOGL010000023">
    <property type="protein sequence ID" value="CAH2100758.1"/>
    <property type="molecule type" value="Genomic_DNA"/>
</dbReference>
<feature type="compositionally biased region" description="Low complexity" evidence="1">
    <location>
        <begin position="216"/>
        <end position="247"/>
    </location>
</feature>
<gene>
    <name evidence="3" type="ORF">EEDITHA_LOCUS15583</name>
</gene>
<evidence type="ECO:0000256" key="1">
    <source>
        <dbReference type="SAM" id="MobiDB-lite"/>
    </source>
</evidence>
<dbReference type="GO" id="GO:0003677">
    <property type="term" value="F:DNA binding"/>
    <property type="evidence" value="ECO:0007669"/>
    <property type="project" value="TreeGrafter"/>
</dbReference>
<feature type="domain" description="DDE-1" evidence="2">
    <location>
        <begin position="14"/>
        <end position="180"/>
    </location>
</feature>
<dbReference type="PROSITE" id="PS51257">
    <property type="entry name" value="PROKAR_LIPOPROTEIN"/>
    <property type="match status" value="1"/>
</dbReference>
<keyword evidence="4" id="KW-1185">Reference proteome</keyword>
<comment type="caution">
    <text evidence="3">The sequence shown here is derived from an EMBL/GenBank/DDBJ whole genome shotgun (WGS) entry which is preliminary data.</text>
</comment>
<dbReference type="InterPro" id="IPR004875">
    <property type="entry name" value="DDE_SF_endonuclease_dom"/>
</dbReference>
<dbReference type="PANTHER" id="PTHR19303">
    <property type="entry name" value="TRANSPOSON"/>
    <property type="match status" value="1"/>
</dbReference>
<evidence type="ECO:0000259" key="2">
    <source>
        <dbReference type="Pfam" id="PF03184"/>
    </source>
</evidence>
<accession>A0AAU9URY2</accession>
<dbReference type="PANTHER" id="PTHR19303:SF57">
    <property type="entry name" value="HTH CENPB-TYPE DOMAIN-CONTAINING PROTEIN"/>
    <property type="match status" value="1"/>
</dbReference>
<reference evidence="3" key="1">
    <citation type="submission" date="2022-03" db="EMBL/GenBank/DDBJ databases">
        <authorList>
            <person name="Tunstrom K."/>
        </authorList>
    </citation>
    <scope>NUCLEOTIDE SEQUENCE</scope>
</reference>
<feature type="region of interest" description="Disordered" evidence="1">
    <location>
        <begin position="212"/>
        <end position="274"/>
    </location>
</feature>
<proteinExistence type="predicted"/>
<dbReference type="Proteomes" id="UP001153954">
    <property type="component" value="Unassembled WGS sequence"/>
</dbReference>
<dbReference type="InterPro" id="IPR050863">
    <property type="entry name" value="CenT-Element_Derived"/>
</dbReference>